<dbReference type="CDD" id="cd00086">
    <property type="entry name" value="homeodomain"/>
    <property type="match status" value="1"/>
</dbReference>
<reference evidence="6 7" key="1">
    <citation type="submission" date="2020-08" db="EMBL/GenBank/DDBJ databases">
        <title>Plant Genome Project.</title>
        <authorList>
            <person name="Zhang R.-G."/>
        </authorList>
    </citation>
    <scope>NUCLEOTIDE SEQUENCE [LARGE SCALE GENOMIC DNA]</scope>
    <source>
        <tissue evidence="6">Rhizome</tissue>
    </source>
</reference>
<dbReference type="SUPFAM" id="SSF46689">
    <property type="entry name" value="Homeodomain-like"/>
    <property type="match status" value="1"/>
</dbReference>
<dbReference type="InterPro" id="IPR009057">
    <property type="entry name" value="Homeodomain-like_sf"/>
</dbReference>
<dbReference type="Proteomes" id="UP000734854">
    <property type="component" value="Unassembled WGS sequence"/>
</dbReference>
<dbReference type="GO" id="GO:0006357">
    <property type="term" value="P:regulation of transcription by RNA polymerase II"/>
    <property type="evidence" value="ECO:0007669"/>
    <property type="project" value="InterPro"/>
</dbReference>
<protein>
    <recommendedName>
        <fullName evidence="5">Homeobox domain-containing protein</fullName>
    </recommendedName>
</protein>
<evidence type="ECO:0000313" key="7">
    <source>
        <dbReference type="Proteomes" id="UP000734854"/>
    </source>
</evidence>
<dbReference type="PROSITE" id="PS50071">
    <property type="entry name" value="HOMEOBOX_2"/>
    <property type="match status" value="1"/>
</dbReference>
<proteinExistence type="predicted"/>
<dbReference type="GO" id="GO:0005634">
    <property type="term" value="C:nucleus"/>
    <property type="evidence" value="ECO:0007669"/>
    <property type="project" value="UniProtKB-SubCell"/>
</dbReference>
<comment type="caution">
    <text evidence="6">The sequence shown here is derived from an EMBL/GenBank/DDBJ whole genome shotgun (WGS) entry which is preliminary data.</text>
</comment>
<feature type="compositionally biased region" description="Polar residues" evidence="4">
    <location>
        <begin position="624"/>
        <end position="635"/>
    </location>
</feature>
<dbReference type="GO" id="GO:0003677">
    <property type="term" value="F:DNA binding"/>
    <property type="evidence" value="ECO:0007669"/>
    <property type="project" value="UniProtKB-UniRule"/>
</dbReference>
<name>A0A8J5EY69_ZINOF</name>
<feature type="DNA-binding region" description="Homeobox" evidence="2">
    <location>
        <begin position="31"/>
        <end position="90"/>
    </location>
</feature>
<dbReference type="SMART" id="SM00389">
    <property type="entry name" value="HOX"/>
    <property type="match status" value="1"/>
</dbReference>
<gene>
    <name evidence="6" type="ORF">ZIOFF_066353</name>
</gene>
<dbReference type="Gene3D" id="1.10.10.60">
    <property type="entry name" value="Homeodomain-like"/>
    <property type="match status" value="1"/>
</dbReference>
<dbReference type="EMBL" id="JACMSC010000018">
    <property type="protein sequence ID" value="KAG6477101.1"/>
    <property type="molecule type" value="Genomic_DNA"/>
</dbReference>
<dbReference type="InterPro" id="IPR044977">
    <property type="entry name" value="RLT1-3"/>
</dbReference>
<keyword evidence="2 3" id="KW-0539">Nucleus</keyword>
<feature type="region of interest" description="Disordered" evidence="4">
    <location>
        <begin position="434"/>
        <end position="456"/>
    </location>
</feature>
<keyword evidence="2 3" id="KW-0371">Homeobox</keyword>
<keyword evidence="2 3" id="KW-0238">DNA-binding</keyword>
<dbReference type="Pfam" id="PF00046">
    <property type="entry name" value="Homeodomain"/>
    <property type="match status" value="1"/>
</dbReference>
<feature type="compositionally biased region" description="Basic and acidic residues" evidence="4">
    <location>
        <begin position="436"/>
        <end position="456"/>
    </location>
</feature>
<dbReference type="AlphaFoldDB" id="A0A8J5EY69"/>
<feature type="domain" description="Homeobox" evidence="5">
    <location>
        <begin position="29"/>
        <end position="89"/>
    </location>
</feature>
<accession>A0A8J5EY69</accession>
<organism evidence="6 7">
    <name type="scientific">Zingiber officinale</name>
    <name type="common">Ginger</name>
    <name type="synonym">Amomum zingiber</name>
    <dbReference type="NCBI Taxonomy" id="94328"/>
    <lineage>
        <taxon>Eukaryota</taxon>
        <taxon>Viridiplantae</taxon>
        <taxon>Streptophyta</taxon>
        <taxon>Embryophyta</taxon>
        <taxon>Tracheophyta</taxon>
        <taxon>Spermatophyta</taxon>
        <taxon>Magnoliopsida</taxon>
        <taxon>Liliopsida</taxon>
        <taxon>Zingiberales</taxon>
        <taxon>Zingiberaceae</taxon>
        <taxon>Zingiber</taxon>
    </lineage>
</organism>
<evidence type="ECO:0000256" key="4">
    <source>
        <dbReference type="SAM" id="MobiDB-lite"/>
    </source>
</evidence>
<dbReference type="InterPro" id="IPR001356">
    <property type="entry name" value="HD"/>
</dbReference>
<keyword evidence="7" id="KW-1185">Reference proteome</keyword>
<feature type="compositionally biased region" description="Polar residues" evidence="4">
    <location>
        <begin position="319"/>
        <end position="331"/>
    </location>
</feature>
<dbReference type="PANTHER" id="PTHR36968:SF8">
    <property type="entry name" value="HOMEOBOX-DDT DOMAIN PROTEIN RLT3 ISOFORM X1"/>
    <property type="match status" value="1"/>
</dbReference>
<feature type="compositionally biased region" description="Acidic residues" evidence="4">
    <location>
        <begin position="602"/>
        <end position="613"/>
    </location>
</feature>
<evidence type="ECO:0000256" key="2">
    <source>
        <dbReference type="PROSITE-ProRule" id="PRU00108"/>
    </source>
</evidence>
<dbReference type="PANTHER" id="PTHR36968">
    <property type="entry name" value="HOMEOBOX-DDT DOMAIN PROTEIN RLT2"/>
    <property type="match status" value="1"/>
</dbReference>
<evidence type="ECO:0000256" key="1">
    <source>
        <dbReference type="ARBA" id="ARBA00004123"/>
    </source>
</evidence>
<feature type="region of interest" description="Disordered" evidence="4">
    <location>
        <begin position="319"/>
        <end position="350"/>
    </location>
</feature>
<evidence type="ECO:0000259" key="5">
    <source>
        <dbReference type="PROSITE" id="PS50071"/>
    </source>
</evidence>
<sequence length="635" mass="70494">MVLRVPSADKLLLEMEVDGEKMQDEEGLLSSEIKKQRKNPSQVQILENAYAAASNPSAAAKEDLAKLTGLDYKQVQYWFGNRRYMDRHGPRRYRSRFEGEERCMNTDGFCSPSLSYNSMSFADSMAGTESSTCRKSEMMQPLMAAGPVVMSVDFGTHLPRELQMIVLHVEKKLGQPVRSDGPILGVEFKPLPPGAFEAPLAQHRVPQQSCDGKVSERQTMKSVKPHTSLPTSDCCLGTNLSDGATLVSQDVDALNLDGSPRDLQEYQFFPIQPSWINSNGRVKKACLLSSVNDSFCEVPQPSSGGQNFTEYGYASSASPCQGQQVNGTNQCPRDKRMSISSDLSGKPKAPNLLYATSTAFDLQSRNHHSMQVDNQLLSSDKMITCHPNECTREKIQLSVSTGSNDNLQHDCTKTHTMIDSKKERDSSVADVGLTKLRQEDHGQSGDDTSDLQKGRREYQNSTVVVFEEADNGKCKKRMQVGCRRAYGRYFVKPRATPKSSNIIEGDSRMSYFSNNCARTLIAEWIEREKKAVYLEHDNENALSWSTGSDSTCSEGFDDLVTEIGNCDAQIKSADHCVMYTKGDAVHKNQNGREVMDVDQNIMDDEDGTDEEGYNEMKEDAGFKNTASPLSSEQTV</sequence>
<evidence type="ECO:0000313" key="6">
    <source>
        <dbReference type="EMBL" id="KAG6477101.1"/>
    </source>
</evidence>
<feature type="region of interest" description="Disordered" evidence="4">
    <location>
        <begin position="602"/>
        <end position="635"/>
    </location>
</feature>
<evidence type="ECO:0000256" key="3">
    <source>
        <dbReference type="RuleBase" id="RU000682"/>
    </source>
</evidence>
<comment type="subcellular location">
    <subcellularLocation>
        <location evidence="1 2 3">Nucleus</location>
    </subcellularLocation>
</comment>